<keyword evidence="6" id="KW-1185">Reference proteome</keyword>
<accession>A0A4V6NLZ7</accession>
<dbReference type="PANTHER" id="PTHR33867:SF1">
    <property type="entry name" value="RIBOSOME MATURATION FACTOR RIMP"/>
    <property type="match status" value="1"/>
</dbReference>
<dbReference type="SUPFAM" id="SSF75420">
    <property type="entry name" value="YhbC-like, N-terminal domain"/>
    <property type="match status" value="1"/>
</dbReference>
<comment type="function">
    <text evidence="3">Required for maturation of 30S ribosomal subunits.</text>
</comment>
<evidence type="ECO:0000256" key="1">
    <source>
        <dbReference type="ARBA" id="ARBA00022490"/>
    </source>
</evidence>
<dbReference type="InterPro" id="IPR003728">
    <property type="entry name" value="Ribosome_maturation_RimP"/>
</dbReference>
<organism evidence="5 6">
    <name type="scientific">Acetobacteroides hydrogenigenes</name>
    <dbReference type="NCBI Taxonomy" id="979970"/>
    <lineage>
        <taxon>Bacteria</taxon>
        <taxon>Pseudomonadati</taxon>
        <taxon>Bacteroidota</taxon>
        <taxon>Bacteroidia</taxon>
        <taxon>Bacteroidales</taxon>
        <taxon>Rikenellaceae</taxon>
        <taxon>Acetobacteroides</taxon>
    </lineage>
</organism>
<keyword evidence="2 3" id="KW-0690">Ribosome biogenesis</keyword>
<dbReference type="Proteomes" id="UP000294830">
    <property type="component" value="Unassembled WGS sequence"/>
</dbReference>
<evidence type="ECO:0000256" key="2">
    <source>
        <dbReference type="ARBA" id="ARBA00022517"/>
    </source>
</evidence>
<dbReference type="GO" id="GO:0005737">
    <property type="term" value="C:cytoplasm"/>
    <property type="evidence" value="ECO:0007669"/>
    <property type="project" value="UniProtKB-SubCell"/>
</dbReference>
<comment type="caution">
    <text evidence="5">The sequence shown here is derived from an EMBL/GenBank/DDBJ whole genome shotgun (WGS) entry which is preliminary data.</text>
</comment>
<evidence type="ECO:0000259" key="4">
    <source>
        <dbReference type="Pfam" id="PF02576"/>
    </source>
</evidence>
<proteinExistence type="inferred from homology"/>
<sequence>MVDQAFVKKIVEEKLAELDLFLVDLKIDTSNKIDIAIDGDSGVGIDQCIAVSRAVEGSLDREKEDFELMVASPGIGQPFKVHRQYTKAIGRPVEVQLLDGAKVAGTLSEVTQDDFEVTFSKKEQIEGTKKKQIVEVKQRIAFAYAKSTKETISFK</sequence>
<dbReference type="PANTHER" id="PTHR33867">
    <property type="entry name" value="RIBOSOME MATURATION FACTOR RIMP"/>
    <property type="match status" value="1"/>
</dbReference>
<keyword evidence="1 3" id="KW-0963">Cytoplasm</keyword>
<evidence type="ECO:0000256" key="3">
    <source>
        <dbReference type="HAMAP-Rule" id="MF_01077"/>
    </source>
</evidence>
<dbReference type="NCBIfam" id="NF002531">
    <property type="entry name" value="PRK02001.1"/>
    <property type="match status" value="1"/>
</dbReference>
<dbReference type="Gene3D" id="3.30.300.70">
    <property type="entry name" value="RimP-like superfamily, N-terminal"/>
    <property type="match status" value="1"/>
</dbReference>
<name>A0A4V6NLZ7_9BACT</name>
<gene>
    <name evidence="3" type="primary">rimP</name>
    <name evidence="5" type="ORF">CLV25_105112</name>
</gene>
<evidence type="ECO:0000313" key="5">
    <source>
        <dbReference type="EMBL" id="TCN68910.1"/>
    </source>
</evidence>
<dbReference type="EMBL" id="SLWB01000005">
    <property type="protein sequence ID" value="TCN68910.1"/>
    <property type="molecule type" value="Genomic_DNA"/>
</dbReference>
<protein>
    <recommendedName>
        <fullName evidence="3">Ribosome maturation factor RimP</fullName>
    </recommendedName>
</protein>
<feature type="domain" description="Ribosome maturation factor RimP N-terminal" evidence="4">
    <location>
        <begin position="10"/>
        <end position="75"/>
    </location>
</feature>
<dbReference type="HAMAP" id="MF_01077">
    <property type="entry name" value="RimP"/>
    <property type="match status" value="1"/>
</dbReference>
<dbReference type="OrthoDB" id="9789702at2"/>
<reference evidence="5 6" key="1">
    <citation type="submission" date="2019-03" db="EMBL/GenBank/DDBJ databases">
        <title>Genomic Encyclopedia of Archaeal and Bacterial Type Strains, Phase II (KMG-II): from individual species to whole genera.</title>
        <authorList>
            <person name="Goeker M."/>
        </authorList>
    </citation>
    <scope>NUCLEOTIDE SEQUENCE [LARGE SCALE GENOMIC DNA]</scope>
    <source>
        <strain evidence="5 6">RL-C</strain>
    </source>
</reference>
<comment type="similarity">
    <text evidence="3">Belongs to the RimP family.</text>
</comment>
<evidence type="ECO:0000313" key="6">
    <source>
        <dbReference type="Proteomes" id="UP000294830"/>
    </source>
</evidence>
<dbReference type="GO" id="GO:0042274">
    <property type="term" value="P:ribosomal small subunit biogenesis"/>
    <property type="evidence" value="ECO:0007669"/>
    <property type="project" value="UniProtKB-UniRule"/>
</dbReference>
<dbReference type="RefSeq" id="WP_131838926.1">
    <property type="nucleotide sequence ID" value="NZ_SLWB01000005.1"/>
</dbReference>
<dbReference type="InterPro" id="IPR035956">
    <property type="entry name" value="RimP_N_sf"/>
</dbReference>
<dbReference type="InterPro" id="IPR028989">
    <property type="entry name" value="RimP_N"/>
</dbReference>
<dbReference type="Pfam" id="PF02576">
    <property type="entry name" value="RimP_N"/>
    <property type="match status" value="1"/>
</dbReference>
<comment type="subcellular location">
    <subcellularLocation>
        <location evidence="3">Cytoplasm</location>
    </subcellularLocation>
</comment>
<dbReference type="AlphaFoldDB" id="A0A4V6NLZ7"/>